<evidence type="ECO:0000256" key="2">
    <source>
        <dbReference type="ARBA" id="ARBA00022448"/>
    </source>
</evidence>
<evidence type="ECO:0000256" key="12">
    <source>
        <dbReference type="SAM" id="MobiDB-lite"/>
    </source>
</evidence>
<dbReference type="FunFam" id="3.30.200.20:FF:000042">
    <property type="entry name" value="Aurora kinase A"/>
    <property type="match status" value="1"/>
</dbReference>
<comment type="subcellular location">
    <subcellularLocation>
        <location evidence="1">Cytoplasmic vesicle</location>
        <location evidence="1">Autophagosome</location>
    </subcellularLocation>
</comment>
<keyword evidence="3" id="KW-0723">Serine/threonine-protein kinase</keyword>
<dbReference type="InterPro" id="IPR017441">
    <property type="entry name" value="Protein_kinase_ATP_BS"/>
</dbReference>
<dbReference type="GO" id="GO:0004674">
    <property type="term" value="F:protein serine/threonine kinase activity"/>
    <property type="evidence" value="ECO:0000318"/>
    <property type="project" value="GO_Central"/>
</dbReference>
<evidence type="ECO:0000256" key="8">
    <source>
        <dbReference type="ARBA" id="ARBA00022927"/>
    </source>
</evidence>
<dbReference type="OrthoDB" id="346907at2759"/>
<feature type="domain" description="Protein kinase" evidence="13">
    <location>
        <begin position="27"/>
        <end position="286"/>
    </location>
</feature>
<keyword evidence="4" id="KW-0808">Transferase</keyword>
<evidence type="ECO:0000256" key="5">
    <source>
        <dbReference type="ARBA" id="ARBA00022741"/>
    </source>
</evidence>
<dbReference type="InterPro" id="IPR045269">
    <property type="entry name" value="Atg1-like"/>
</dbReference>
<dbReference type="SMART" id="SM00220">
    <property type="entry name" value="S_TKc"/>
    <property type="match status" value="1"/>
</dbReference>
<evidence type="ECO:0000256" key="11">
    <source>
        <dbReference type="PROSITE-ProRule" id="PRU10141"/>
    </source>
</evidence>
<dbReference type="Gramene" id="Pp3c21_2050V3.4">
    <property type="protein sequence ID" value="Pp3c21_2050V3.4"/>
    <property type="gene ID" value="Pp3c21_2050"/>
</dbReference>
<dbReference type="InterPro" id="IPR056281">
    <property type="entry name" value="MIT_ATG1a/b/c"/>
</dbReference>
<dbReference type="GO" id="GO:0016020">
    <property type="term" value="C:membrane"/>
    <property type="evidence" value="ECO:0000318"/>
    <property type="project" value="GO_Central"/>
</dbReference>
<reference evidence="14 15" key="1">
    <citation type="journal article" date="2008" name="Science">
        <title>The Physcomitrella genome reveals evolutionary insights into the conquest of land by plants.</title>
        <authorList>
            <person name="Rensing S."/>
            <person name="Lang D."/>
            <person name="Zimmer A."/>
            <person name="Terry A."/>
            <person name="Salamov A."/>
            <person name="Shapiro H."/>
            <person name="Nishiyama T."/>
            <person name="Perroud P.-F."/>
            <person name="Lindquist E."/>
            <person name="Kamisugi Y."/>
            <person name="Tanahashi T."/>
            <person name="Sakakibara K."/>
            <person name="Fujita T."/>
            <person name="Oishi K."/>
            <person name="Shin-I T."/>
            <person name="Kuroki Y."/>
            <person name="Toyoda A."/>
            <person name="Suzuki Y."/>
            <person name="Hashimoto A."/>
            <person name="Yamaguchi K."/>
            <person name="Sugano A."/>
            <person name="Kohara Y."/>
            <person name="Fujiyama A."/>
            <person name="Anterola A."/>
            <person name="Aoki S."/>
            <person name="Ashton N."/>
            <person name="Barbazuk W.B."/>
            <person name="Barker E."/>
            <person name="Bennetzen J."/>
            <person name="Bezanilla M."/>
            <person name="Blankenship R."/>
            <person name="Cho S.H."/>
            <person name="Dutcher S."/>
            <person name="Estelle M."/>
            <person name="Fawcett J.A."/>
            <person name="Gundlach H."/>
            <person name="Hanada K."/>
            <person name="Heyl A."/>
            <person name="Hicks K.A."/>
            <person name="Hugh J."/>
            <person name="Lohr M."/>
            <person name="Mayer K."/>
            <person name="Melkozernov A."/>
            <person name="Murata T."/>
            <person name="Nelson D."/>
            <person name="Pils B."/>
            <person name="Prigge M."/>
            <person name="Reiss B."/>
            <person name="Renner T."/>
            <person name="Rombauts S."/>
            <person name="Rushton P."/>
            <person name="Sanderfoot A."/>
            <person name="Schween G."/>
            <person name="Shiu S.-H."/>
            <person name="Stueber K."/>
            <person name="Theodoulou F.L."/>
            <person name="Tu H."/>
            <person name="Van de Peer Y."/>
            <person name="Verrier P.J."/>
            <person name="Waters E."/>
            <person name="Wood A."/>
            <person name="Yang L."/>
            <person name="Cove D."/>
            <person name="Cuming A."/>
            <person name="Hasebe M."/>
            <person name="Lucas S."/>
            <person name="Mishler D.B."/>
            <person name="Reski R."/>
            <person name="Grigoriev I."/>
            <person name="Quatrano R.S."/>
            <person name="Boore J.L."/>
        </authorList>
    </citation>
    <scope>NUCLEOTIDE SEQUENCE [LARGE SCALE GENOMIC DNA]</scope>
    <source>
        <strain evidence="14 15">cv. Gransden 2004</strain>
    </source>
</reference>
<dbReference type="SUPFAM" id="SSF56112">
    <property type="entry name" value="Protein kinase-like (PK-like)"/>
    <property type="match status" value="1"/>
</dbReference>
<dbReference type="InParanoid" id="A0A7I4C8R3"/>
<dbReference type="InterPro" id="IPR000719">
    <property type="entry name" value="Prot_kinase_dom"/>
</dbReference>
<dbReference type="EnsemblPlants" id="Pp3c21_2050V3.4">
    <property type="protein sequence ID" value="Pp3c21_2050V3.4"/>
    <property type="gene ID" value="Pp3c21_2050"/>
</dbReference>
<dbReference type="FunCoup" id="A0A7I4C8R3">
    <property type="interactions" value="1237"/>
</dbReference>
<evidence type="ECO:0000256" key="6">
    <source>
        <dbReference type="ARBA" id="ARBA00022777"/>
    </source>
</evidence>
<keyword evidence="9" id="KW-0072">Autophagy</keyword>
<keyword evidence="15" id="KW-1185">Reference proteome</keyword>
<dbReference type="GO" id="GO:0005829">
    <property type="term" value="C:cytosol"/>
    <property type="evidence" value="ECO:0000318"/>
    <property type="project" value="GO_Central"/>
</dbReference>
<dbReference type="RefSeq" id="XP_073386066.1">
    <property type="nucleotide sequence ID" value="XM_073529965.1"/>
</dbReference>
<dbReference type="GO" id="GO:0015031">
    <property type="term" value="P:protein transport"/>
    <property type="evidence" value="ECO:0007669"/>
    <property type="project" value="UniProtKB-KW"/>
</dbReference>
<dbReference type="KEGG" id="ppp:112274422"/>
<dbReference type="GO" id="GO:0005776">
    <property type="term" value="C:autophagosome"/>
    <property type="evidence" value="ECO:0000318"/>
    <property type="project" value="GO_Central"/>
</dbReference>
<reference evidence="14 15" key="2">
    <citation type="journal article" date="2018" name="Plant J.">
        <title>The Physcomitrella patens chromosome-scale assembly reveals moss genome structure and evolution.</title>
        <authorList>
            <person name="Lang D."/>
            <person name="Ullrich K.K."/>
            <person name="Murat F."/>
            <person name="Fuchs J."/>
            <person name="Jenkins J."/>
            <person name="Haas F.B."/>
            <person name="Piednoel M."/>
            <person name="Gundlach H."/>
            <person name="Van Bel M."/>
            <person name="Meyberg R."/>
            <person name="Vives C."/>
            <person name="Morata J."/>
            <person name="Symeonidi A."/>
            <person name="Hiss M."/>
            <person name="Muchero W."/>
            <person name="Kamisugi Y."/>
            <person name="Saleh O."/>
            <person name="Blanc G."/>
            <person name="Decker E.L."/>
            <person name="van Gessel N."/>
            <person name="Grimwood J."/>
            <person name="Hayes R.D."/>
            <person name="Graham S.W."/>
            <person name="Gunter L.E."/>
            <person name="McDaniel S.F."/>
            <person name="Hoernstein S.N.W."/>
            <person name="Larsson A."/>
            <person name="Li F.W."/>
            <person name="Perroud P.F."/>
            <person name="Phillips J."/>
            <person name="Ranjan P."/>
            <person name="Rokshar D.S."/>
            <person name="Rothfels C.J."/>
            <person name="Schneider L."/>
            <person name="Shu S."/>
            <person name="Stevenson D.W."/>
            <person name="Thummler F."/>
            <person name="Tillich M."/>
            <person name="Villarreal Aguilar J.C."/>
            <person name="Widiez T."/>
            <person name="Wong G.K."/>
            <person name="Wymore A."/>
            <person name="Zhang Y."/>
            <person name="Zimmer A.D."/>
            <person name="Quatrano R.S."/>
            <person name="Mayer K.F.X."/>
            <person name="Goodstein D."/>
            <person name="Casacuberta J.M."/>
            <person name="Vandepoele K."/>
            <person name="Reski R."/>
            <person name="Cuming A.C."/>
            <person name="Tuskan G.A."/>
            <person name="Maumus F."/>
            <person name="Salse J."/>
            <person name="Schmutz J."/>
            <person name="Rensing S.A."/>
        </authorList>
    </citation>
    <scope>NUCLEOTIDE SEQUENCE [LARGE SCALE GENOMIC DNA]</scope>
    <source>
        <strain evidence="14 15">cv. Gransden 2004</strain>
    </source>
</reference>
<evidence type="ECO:0000259" key="13">
    <source>
        <dbReference type="PROSITE" id="PS50011"/>
    </source>
</evidence>
<keyword evidence="8" id="KW-0653">Protein transport</keyword>
<dbReference type="Proteomes" id="UP000006727">
    <property type="component" value="Chromosome 21"/>
</dbReference>
<dbReference type="GO" id="GO:0010506">
    <property type="term" value="P:regulation of autophagy"/>
    <property type="evidence" value="ECO:0000318"/>
    <property type="project" value="GO_Central"/>
</dbReference>
<accession>A0A7I4C8R3</accession>
<feature type="compositionally biased region" description="Low complexity" evidence="12">
    <location>
        <begin position="336"/>
        <end position="346"/>
    </location>
</feature>
<feature type="binding site" evidence="11">
    <location>
        <position position="57"/>
    </location>
    <ligand>
        <name>ATP</name>
        <dbReference type="ChEBI" id="CHEBI:30616"/>
    </ligand>
</feature>
<dbReference type="FunFam" id="1.10.510.10:FF:000548">
    <property type="entry name" value="Serine/threonine-protein kinase ATG1"/>
    <property type="match status" value="1"/>
</dbReference>
<dbReference type="InterPro" id="IPR011009">
    <property type="entry name" value="Kinase-like_dom_sf"/>
</dbReference>
<gene>
    <name evidence="14" type="primary">LOC112274422</name>
</gene>
<evidence type="ECO:0000256" key="1">
    <source>
        <dbReference type="ARBA" id="ARBA00004419"/>
    </source>
</evidence>
<name>A0A7I4C8R3_PHYPA</name>
<evidence type="ECO:0000256" key="4">
    <source>
        <dbReference type="ARBA" id="ARBA00022679"/>
    </source>
</evidence>
<proteinExistence type="predicted"/>
<keyword evidence="6" id="KW-0418">Kinase</keyword>
<dbReference type="PANTHER" id="PTHR24348">
    <property type="entry name" value="SERINE/THREONINE-PROTEIN KINASE UNC-51-RELATED"/>
    <property type="match status" value="1"/>
</dbReference>
<keyword evidence="2" id="KW-0813">Transport</keyword>
<dbReference type="PROSITE" id="PS00108">
    <property type="entry name" value="PROTEIN_KINASE_ST"/>
    <property type="match status" value="1"/>
</dbReference>
<dbReference type="GO" id="GO:0005524">
    <property type="term" value="F:ATP binding"/>
    <property type="evidence" value="ECO:0007669"/>
    <property type="project" value="UniProtKB-UniRule"/>
</dbReference>
<dbReference type="PANTHER" id="PTHR24348:SF22">
    <property type="entry name" value="NON-SPECIFIC SERINE_THREONINE PROTEIN KINASE"/>
    <property type="match status" value="1"/>
</dbReference>
<dbReference type="PROSITE" id="PS50011">
    <property type="entry name" value="PROTEIN_KINASE_DOM"/>
    <property type="match status" value="1"/>
</dbReference>
<dbReference type="AlphaFoldDB" id="A0A7I4C8R3"/>
<feature type="region of interest" description="Disordered" evidence="12">
    <location>
        <begin position="292"/>
        <end position="412"/>
    </location>
</feature>
<dbReference type="GeneID" id="112274422"/>
<comment type="function">
    <text evidence="10">Serine/threonine protein kinase involved in autophagy. The ATG1-ATG13 protein kinase complex regulates downstream events required for autophagosome enclosure and/or vacuolar delivery.</text>
</comment>
<keyword evidence="7 11" id="KW-0067">ATP-binding</keyword>
<dbReference type="GO" id="GO:0005737">
    <property type="term" value="C:cytoplasm"/>
    <property type="evidence" value="ECO:0000318"/>
    <property type="project" value="GO_Central"/>
</dbReference>
<evidence type="ECO:0000313" key="15">
    <source>
        <dbReference type="Proteomes" id="UP000006727"/>
    </source>
</evidence>
<feature type="region of interest" description="Disordered" evidence="12">
    <location>
        <begin position="478"/>
        <end position="523"/>
    </location>
</feature>
<evidence type="ECO:0000256" key="10">
    <source>
        <dbReference type="ARBA" id="ARBA00053729"/>
    </source>
</evidence>
<dbReference type="CDD" id="cd14009">
    <property type="entry name" value="STKc_ATG1_ULK_like"/>
    <property type="match status" value="1"/>
</dbReference>
<organism evidence="14 15">
    <name type="scientific">Physcomitrium patens</name>
    <name type="common">Spreading-leaved earth moss</name>
    <name type="synonym">Physcomitrella patens</name>
    <dbReference type="NCBI Taxonomy" id="3218"/>
    <lineage>
        <taxon>Eukaryota</taxon>
        <taxon>Viridiplantae</taxon>
        <taxon>Streptophyta</taxon>
        <taxon>Embryophyta</taxon>
        <taxon>Bryophyta</taxon>
        <taxon>Bryophytina</taxon>
        <taxon>Bryopsida</taxon>
        <taxon>Funariidae</taxon>
        <taxon>Funariales</taxon>
        <taxon>Funariaceae</taxon>
        <taxon>Physcomitrium</taxon>
    </lineage>
</organism>
<reference evidence="14" key="3">
    <citation type="submission" date="2020-12" db="UniProtKB">
        <authorList>
            <consortium name="EnsemblPlants"/>
        </authorList>
    </citation>
    <scope>IDENTIFICATION</scope>
</reference>
<dbReference type="OMA" id="VWHARHK"/>
<dbReference type="Pfam" id="PF00069">
    <property type="entry name" value="Pkinase"/>
    <property type="match status" value="1"/>
</dbReference>
<evidence type="ECO:0000256" key="7">
    <source>
        <dbReference type="ARBA" id="ARBA00022840"/>
    </source>
</evidence>
<dbReference type="PROSITE" id="PS00107">
    <property type="entry name" value="PROTEIN_KINASE_ATP"/>
    <property type="match status" value="1"/>
</dbReference>
<evidence type="ECO:0000256" key="9">
    <source>
        <dbReference type="ARBA" id="ARBA00023006"/>
    </source>
</evidence>
<dbReference type="EMBL" id="ABEU02000021">
    <property type="status" value="NOT_ANNOTATED_CDS"/>
    <property type="molecule type" value="Genomic_DNA"/>
</dbReference>
<dbReference type="GO" id="GO:0000407">
    <property type="term" value="C:phagophore assembly site"/>
    <property type="evidence" value="ECO:0000318"/>
    <property type="project" value="GO_Central"/>
</dbReference>
<dbReference type="InterPro" id="IPR008271">
    <property type="entry name" value="Ser/Thr_kinase_AS"/>
</dbReference>
<dbReference type="Gene3D" id="1.10.510.10">
    <property type="entry name" value="Transferase(Phosphotransferase) domain 1"/>
    <property type="match status" value="1"/>
</dbReference>
<dbReference type="RefSeq" id="XP_024359686.1">
    <property type="nucleotide sequence ID" value="XM_024503918.2"/>
</dbReference>
<sequence length="724" mass="78551">MAGRLPGGNHYLGGGFGGGGQRVIGDYIVTQQIGSGSFAVVWKAHHKQHSAFQVAIKEIATEKLNKKLQESLRSEIAILRRTDHPNIIRLHDIVEGQNRIYLVLEYCAGGDLAAYIQRYGKVDEVVARHFMRQLGAGLQVLRNNNLIHRDLKPQNLLLSTNDDLAVLKIADFGFARSLMPQGMAETLCGSPLYMAPEILQSKRYDAKADLWSVGAILYQLFTGRPPFSGNNHVQLLQNILKSTEIRFPDAIMAQLHPDCIDMCRKLLRKDPVERLAFEEFFAHPFMGAMRSKADDMQTGGSTSGGTGDASETSQEDCFPFTLDDDQQDSAHGKFASLKPPLFSESPPSSPYLPPTGRKPNSGHLSPAGMGFTAPDHPDNRSRILDGVAEGSAGLDGDFHPAHSGSPTKGGRTVASPVIARAYQKSPCGKLKGALGDSIDTIEREYVLVSVPITSTENLSNSSNANDAGGVQQRRRIDSFPQKVNSPYVGTSSGGVGSGASNCSVPSHSSQEAEGPSQHPPTRLSSLQRCARFITELATDKMNKELGLEAFVIQLVCLAIWKEALHVCQTWADSEHVGSNGGRGGSEDIESQERSVANTCSLMEREFAFAVERAESLAIHIDIADASAEMPDAMELIFQSALELGKAGAVDELMGSMANASSAYEKAASLLYFLVVEAVSLPIQPPLLLSDIDRHRLRRYYDNITARQHQCAASAQTRHVIMAKT</sequence>
<keyword evidence="5 11" id="KW-0547">Nucleotide-binding</keyword>
<protein>
    <recommendedName>
        <fullName evidence="13">Protein kinase domain-containing protein</fullName>
    </recommendedName>
</protein>
<evidence type="ECO:0000256" key="3">
    <source>
        <dbReference type="ARBA" id="ARBA00022527"/>
    </source>
</evidence>
<dbReference type="Pfam" id="PF24497">
    <property type="entry name" value="MIT_ATG1"/>
    <property type="match status" value="1"/>
</dbReference>
<evidence type="ECO:0000313" key="14">
    <source>
        <dbReference type="EnsemblPlants" id="Pp3c21_2050V3.4"/>
    </source>
</evidence>
<dbReference type="GO" id="GO:0000045">
    <property type="term" value="P:autophagosome assembly"/>
    <property type="evidence" value="ECO:0000318"/>
    <property type="project" value="GO_Central"/>
</dbReference>